<feature type="compositionally biased region" description="Basic residues" evidence="1">
    <location>
        <begin position="136"/>
        <end position="160"/>
    </location>
</feature>
<accession>A0AAE0L805</accession>
<reference evidence="2 3" key="1">
    <citation type="journal article" date="2015" name="Genome Biol. Evol.">
        <title>Comparative Genomics of a Bacterivorous Green Alga Reveals Evolutionary Causalities and Consequences of Phago-Mixotrophic Mode of Nutrition.</title>
        <authorList>
            <person name="Burns J.A."/>
            <person name="Paasch A."/>
            <person name="Narechania A."/>
            <person name="Kim E."/>
        </authorList>
    </citation>
    <scope>NUCLEOTIDE SEQUENCE [LARGE SCALE GENOMIC DNA]</scope>
    <source>
        <strain evidence="2 3">PLY_AMNH</strain>
    </source>
</reference>
<organism evidence="2 3">
    <name type="scientific">Cymbomonas tetramitiformis</name>
    <dbReference type="NCBI Taxonomy" id="36881"/>
    <lineage>
        <taxon>Eukaryota</taxon>
        <taxon>Viridiplantae</taxon>
        <taxon>Chlorophyta</taxon>
        <taxon>Pyramimonadophyceae</taxon>
        <taxon>Pyramimonadales</taxon>
        <taxon>Pyramimonadaceae</taxon>
        <taxon>Cymbomonas</taxon>
    </lineage>
</organism>
<feature type="compositionally biased region" description="Polar residues" evidence="1">
    <location>
        <begin position="310"/>
        <end position="319"/>
    </location>
</feature>
<feature type="compositionally biased region" description="Polar residues" evidence="1">
    <location>
        <begin position="80"/>
        <end position="92"/>
    </location>
</feature>
<feature type="compositionally biased region" description="Basic and acidic residues" evidence="1">
    <location>
        <begin position="161"/>
        <end position="173"/>
    </location>
</feature>
<comment type="caution">
    <text evidence="2">The sequence shown here is derived from an EMBL/GenBank/DDBJ whole genome shotgun (WGS) entry which is preliminary data.</text>
</comment>
<evidence type="ECO:0000313" key="3">
    <source>
        <dbReference type="Proteomes" id="UP001190700"/>
    </source>
</evidence>
<evidence type="ECO:0000256" key="1">
    <source>
        <dbReference type="SAM" id="MobiDB-lite"/>
    </source>
</evidence>
<protein>
    <submittedName>
        <fullName evidence="2">Uncharacterized protein</fullName>
    </submittedName>
</protein>
<dbReference type="EMBL" id="LGRX02007394">
    <property type="protein sequence ID" value="KAK3275105.1"/>
    <property type="molecule type" value="Genomic_DNA"/>
</dbReference>
<evidence type="ECO:0000313" key="2">
    <source>
        <dbReference type="EMBL" id="KAK3275105.1"/>
    </source>
</evidence>
<name>A0AAE0L805_9CHLO</name>
<feature type="region of interest" description="Disordered" evidence="1">
    <location>
        <begin position="289"/>
        <end position="319"/>
    </location>
</feature>
<dbReference type="AlphaFoldDB" id="A0AAE0L805"/>
<dbReference type="Proteomes" id="UP001190700">
    <property type="component" value="Unassembled WGS sequence"/>
</dbReference>
<keyword evidence="3" id="KW-1185">Reference proteome</keyword>
<proteinExistence type="predicted"/>
<feature type="region of interest" description="Disordered" evidence="1">
    <location>
        <begin position="80"/>
        <end position="173"/>
    </location>
</feature>
<feature type="compositionally biased region" description="Low complexity" evidence="1">
    <location>
        <begin position="101"/>
        <end position="114"/>
    </location>
</feature>
<gene>
    <name evidence="2" type="ORF">CYMTET_16737</name>
</gene>
<sequence>MQLYAATVTNLQDLKDQVSSREYARMLRHGALRHEGGIPVKYFAGINFGRARALNRRDEYPAQSNRFAVLPVVPSDQSASLVAAPSNSQSAQRGFPEDDPSSSSGSESSLSEKSVSPERERRYRSSSSDDSEERSRGRRRFKKKKKKKKKKSKKPKKRSKFTAEEKGKARAVAVEENHPLTPEMAVKTLLKDKALRDQAFECLPAERQLAIASAKAAGEEVHWEQEGWEAMMAAQRRVLQERGTPHPLPVCSPTPKDTDLVWYEHTKSLHPTLSAEDAWQLAVHNHSGASTAQTSGTGGGVSSSVSSGQPLSSKTAAHH</sequence>